<sequence>MACRESSVTVYFNFFVGLEFGQWKFRRNQSIFVDGLLVDLMWDVHDWFCNRSSGDSTFMSGQEVRWAAGCGGGEVAAERARED</sequence>
<gene>
    <name evidence="1" type="ORF">RJ640_023909</name>
</gene>
<name>A0AA88UV27_9ASTE</name>
<dbReference type="AlphaFoldDB" id="A0AA88UV27"/>
<accession>A0AA88UV27</accession>
<dbReference type="EMBL" id="JAVXUO010000678">
    <property type="protein sequence ID" value="KAK2989987.1"/>
    <property type="molecule type" value="Genomic_DNA"/>
</dbReference>
<dbReference type="Proteomes" id="UP001187471">
    <property type="component" value="Unassembled WGS sequence"/>
</dbReference>
<protein>
    <submittedName>
        <fullName evidence="1">Uncharacterized protein</fullName>
    </submittedName>
</protein>
<keyword evidence="2" id="KW-1185">Reference proteome</keyword>
<dbReference type="PANTHER" id="PTHR31972">
    <property type="entry name" value="EXPRESSED PROTEIN"/>
    <property type="match status" value="1"/>
</dbReference>
<dbReference type="InterPro" id="IPR008586">
    <property type="entry name" value="DUF868_pln"/>
</dbReference>
<evidence type="ECO:0000313" key="1">
    <source>
        <dbReference type="EMBL" id="KAK2989987.1"/>
    </source>
</evidence>
<reference evidence="1" key="1">
    <citation type="submission" date="2022-12" db="EMBL/GenBank/DDBJ databases">
        <title>Draft genome assemblies for two species of Escallonia (Escalloniales).</title>
        <authorList>
            <person name="Chanderbali A."/>
            <person name="Dervinis C."/>
            <person name="Anghel I."/>
            <person name="Soltis D."/>
            <person name="Soltis P."/>
            <person name="Zapata F."/>
        </authorList>
    </citation>
    <scope>NUCLEOTIDE SEQUENCE</scope>
    <source>
        <strain evidence="1">UCBG92.1500</strain>
        <tissue evidence="1">Leaf</tissue>
    </source>
</reference>
<evidence type="ECO:0000313" key="2">
    <source>
        <dbReference type="Proteomes" id="UP001187471"/>
    </source>
</evidence>
<comment type="caution">
    <text evidence="1">The sequence shown here is derived from an EMBL/GenBank/DDBJ whole genome shotgun (WGS) entry which is preliminary data.</text>
</comment>
<organism evidence="1 2">
    <name type="scientific">Escallonia rubra</name>
    <dbReference type="NCBI Taxonomy" id="112253"/>
    <lineage>
        <taxon>Eukaryota</taxon>
        <taxon>Viridiplantae</taxon>
        <taxon>Streptophyta</taxon>
        <taxon>Embryophyta</taxon>
        <taxon>Tracheophyta</taxon>
        <taxon>Spermatophyta</taxon>
        <taxon>Magnoliopsida</taxon>
        <taxon>eudicotyledons</taxon>
        <taxon>Gunneridae</taxon>
        <taxon>Pentapetalae</taxon>
        <taxon>asterids</taxon>
        <taxon>campanulids</taxon>
        <taxon>Escalloniales</taxon>
        <taxon>Escalloniaceae</taxon>
        <taxon>Escallonia</taxon>
    </lineage>
</organism>
<proteinExistence type="predicted"/>
<dbReference type="PANTHER" id="PTHR31972:SF48">
    <property type="entry name" value="OS04G0407500 PROTEIN"/>
    <property type="match status" value="1"/>
</dbReference>
<dbReference type="Pfam" id="PF05910">
    <property type="entry name" value="DUF868"/>
    <property type="match status" value="1"/>
</dbReference>